<dbReference type="PANTHER" id="PTHR31579">
    <property type="entry name" value="OS03G0796600 PROTEIN"/>
    <property type="match status" value="1"/>
</dbReference>
<dbReference type="NCBIfam" id="TIGR01615">
    <property type="entry name" value="A_thal_3542"/>
    <property type="match status" value="1"/>
</dbReference>
<name>A0A4S4DQA6_CAMSN</name>
<sequence>MDRQHRAPVAIHGGGGRELASSSWLGGFGGCSSGGGGGGGQLAGFSHESEHDLSIMVRDFLENGSSGNESWCSSESDSGSSDLASLADKILCSSWPHHPLVKVAFTLSSTSGYLQPAQCLPSSRGYPLANSSSIIHTILQLYKHSVDQYESDLVTVVQSSILSIDEANHQFDKSDSCSASCIRLSLVKLLQSSGYDAAICATKWQVVGKIPGGDHEFIDVINHCEDGCSERYIIDIDFRSHFEIARAVRSYDVVLRALPPVYVGSISKLKQLLQAMVEASRLSLKQNSMPLPPWRSLAYLQAKWESTCQRVVRPYEQSTKQIYSSAHQQCSGLLRRLKSVCDQNQSRNAEKISKNR</sequence>
<dbReference type="PROSITE" id="PS51257">
    <property type="entry name" value="PROKAR_LIPOPROTEIN"/>
    <property type="match status" value="1"/>
</dbReference>
<dbReference type="InterPro" id="IPR006502">
    <property type="entry name" value="PDDEXK-like"/>
</dbReference>
<proteinExistence type="predicted"/>
<accession>A0A4S4DQA6</accession>
<dbReference type="Pfam" id="PF04720">
    <property type="entry name" value="PDDEXK_6"/>
    <property type="match status" value="1"/>
</dbReference>
<comment type="caution">
    <text evidence="1">The sequence shown here is derived from an EMBL/GenBank/DDBJ whole genome shotgun (WGS) entry which is preliminary data.</text>
</comment>
<dbReference type="PANTHER" id="PTHR31579:SF39">
    <property type="entry name" value="OS01G0973600 PROTEIN"/>
    <property type="match status" value="1"/>
</dbReference>
<protein>
    <recommendedName>
        <fullName evidence="3">DUF506 domain-containing protein</fullName>
    </recommendedName>
</protein>
<organism evidence="1 2">
    <name type="scientific">Camellia sinensis var. sinensis</name>
    <name type="common">China tea</name>
    <dbReference type="NCBI Taxonomy" id="542762"/>
    <lineage>
        <taxon>Eukaryota</taxon>
        <taxon>Viridiplantae</taxon>
        <taxon>Streptophyta</taxon>
        <taxon>Embryophyta</taxon>
        <taxon>Tracheophyta</taxon>
        <taxon>Spermatophyta</taxon>
        <taxon>Magnoliopsida</taxon>
        <taxon>eudicotyledons</taxon>
        <taxon>Gunneridae</taxon>
        <taxon>Pentapetalae</taxon>
        <taxon>asterids</taxon>
        <taxon>Ericales</taxon>
        <taxon>Theaceae</taxon>
        <taxon>Camellia</taxon>
    </lineage>
</organism>
<dbReference type="AlphaFoldDB" id="A0A4S4DQA6"/>
<evidence type="ECO:0000313" key="2">
    <source>
        <dbReference type="Proteomes" id="UP000306102"/>
    </source>
</evidence>
<keyword evidence="2" id="KW-1185">Reference proteome</keyword>
<dbReference type="EMBL" id="SDRB02010651">
    <property type="protein sequence ID" value="THG05283.1"/>
    <property type="molecule type" value="Genomic_DNA"/>
</dbReference>
<evidence type="ECO:0000313" key="1">
    <source>
        <dbReference type="EMBL" id="THG05283.1"/>
    </source>
</evidence>
<reference evidence="1 2" key="1">
    <citation type="journal article" date="2018" name="Proc. Natl. Acad. Sci. U.S.A.">
        <title>Draft genome sequence of Camellia sinensis var. sinensis provides insights into the evolution of the tea genome and tea quality.</title>
        <authorList>
            <person name="Wei C."/>
            <person name="Yang H."/>
            <person name="Wang S."/>
            <person name="Zhao J."/>
            <person name="Liu C."/>
            <person name="Gao L."/>
            <person name="Xia E."/>
            <person name="Lu Y."/>
            <person name="Tai Y."/>
            <person name="She G."/>
            <person name="Sun J."/>
            <person name="Cao H."/>
            <person name="Tong W."/>
            <person name="Gao Q."/>
            <person name="Li Y."/>
            <person name="Deng W."/>
            <person name="Jiang X."/>
            <person name="Wang W."/>
            <person name="Chen Q."/>
            <person name="Zhang S."/>
            <person name="Li H."/>
            <person name="Wu J."/>
            <person name="Wang P."/>
            <person name="Li P."/>
            <person name="Shi C."/>
            <person name="Zheng F."/>
            <person name="Jian J."/>
            <person name="Huang B."/>
            <person name="Shan D."/>
            <person name="Shi M."/>
            <person name="Fang C."/>
            <person name="Yue Y."/>
            <person name="Li F."/>
            <person name="Li D."/>
            <person name="Wei S."/>
            <person name="Han B."/>
            <person name="Jiang C."/>
            <person name="Yin Y."/>
            <person name="Xia T."/>
            <person name="Zhang Z."/>
            <person name="Bennetzen J.L."/>
            <person name="Zhao S."/>
            <person name="Wan X."/>
        </authorList>
    </citation>
    <scope>NUCLEOTIDE SEQUENCE [LARGE SCALE GENOMIC DNA]</scope>
    <source>
        <strain evidence="2">cv. Shuchazao</strain>
        <tissue evidence="1">Leaf</tissue>
    </source>
</reference>
<dbReference type="Proteomes" id="UP000306102">
    <property type="component" value="Unassembled WGS sequence"/>
</dbReference>
<gene>
    <name evidence="1" type="ORF">TEA_011237</name>
</gene>
<evidence type="ECO:0008006" key="3">
    <source>
        <dbReference type="Google" id="ProtNLM"/>
    </source>
</evidence>